<evidence type="ECO:0000313" key="3">
    <source>
        <dbReference type="Proteomes" id="UP000215215"/>
    </source>
</evidence>
<keyword evidence="1" id="KW-0812">Transmembrane</keyword>
<dbReference type="EMBL" id="NOZQ01000055">
    <property type="protein sequence ID" value="OYD16685.1"/>
    <property type="molecule type" value="Genomic_DNA"/>
</dbReference>
<keyword evidence="1" id="KW-1133">Transmembrane helix</keyword>
<sequence>MLRNESGMSIVVVFGVMVILGLLAFALIFRTTGERQVVSYLTRREIAFNAAEACLDLTIGKILETDNVSPIPAPPDTWATLSNNALYKTGLPGSPPEEITIQATEIKELEDTKLQYITYGMRTSGKARQAVRSLEAAVIIGPLKYGTEYSE</sequence>
<dbReference type="AlphaFoldDB" id="A0A235BYR2"/>
<dbReference type="Proteomes" id="UP000215215">
    <property type="component" value="Unassembled WGS sequence"/>
</dbReference>
<organism evidence="2 3">
    <name type="scientific">candidate division WOR-3 bacterium JGI_Cruoil_03_44_89</name>
    <dbReference type="NCBI Taxonomy" id="1973748"/>
    <lineage>
        <taxon>Bacteria</taxon>
        <taxon>Bacteria division WOR-3</taxon>
    </lineage>
</organism>
<keyword evidence="1" id="KW-0472">Membrane</keyword>
<evidence type="ECO:0000313" key="2">
    <source>
        <dbReference type="EMBL" id="OYD16685.1"/>
    </source>
</evidence>
<proteinExistence type="predicted"/>
<name>A0A235BYR2_UNCW3</name>
<accession>A0A235BYR2</accession>
<feature type="transmembrane region" description="Helical" evidence="1">
    <location>
        <begin position="6"/>
        <end position="29"/>
    </location>
</feature>
<gene>
    <name evidence="2" type="ORF">CH333_02845</name>
</gene>
<comment type="caution">
    <text evidence="2">The sequence shown here is derived from an EMBL/GenBank/DDBJ whole genome shotgun (WGS) entry which is preliminary data.</text>
</comment>
<reference evidence="2 3" key="1">
    <citation type="submission" date="2017-07" db="EMBL/GenBank/DDBJ databases">
        <title>Recovery of genomes from metagenomes via a dereplication, aggregation, and scoring strategy.</title>
        <authorList>
            <person name="Sieber C.M."/>
            <person name="Probst A.J."/>
            <person name="Sharrar A."/>
            <person name="Thomas B.C."/>
            <person name="Hess M."/>
            <person name="Tringe S.G."/>
            <person name="Banfield J.F."/>
        </authorList>
    </citation>
    <scope>NUCLEOTIDE SEQUENCE [LARGE SCALE GENOMIC DNA]</scope>
    <source>
        <strain evidence="2">JGI_Cruoil_03_44_89</strain>
    </source>
</reference>
<evidence type="ECO:0000256" key="1">
    <source>
        <dbReference type="SAM" id="Phobius"/>
    </source>
</evidence>
<protein>
    <recommendedName>
        <fullName evidence="4">Type 4 fimbrial biogenesis protein PilX N-terminal domain-containing protein</fullName>
    </recommendedName>
</protein>
<evidence type="ECO:0008006" key="4">
    <source>
        <dbReference type="Google" id="ProtNLM"/>
    </source>
</evidence>